<keyword evidence="2" id="KW-1185">Reference proteome</keyword>
<dbReference type="AlphaFoldDB" id="A0A1D8AGL5"/>
<evidence type="ECO:0000313" key="2">
    <source>
        <dbReference type="Proteomes" id="UP000094626"/>
    </source>
</evidence>
<organism evidence="1 2">
    <name type="scientific">Novosphingobium resinovorum</name>
    <dbReference type="NCBI Taxonomy" id="158500"/>
    <lineage>
        <taxon>Bacteria</taxon>
        <taxon>Pseudomonadati</taxon>
        <taxon>Pseudomonadota</taxon>
        <taxon>Alphaproteobacteria</taxon>
        <taxon>Sphingomonadales</taxon>
        <taxon>Sphingomonadaceae</taxon>
        <taxon>Novosphingobium</taxon>
    </lineage>
</organism>
<evidence type="ECO:0000313" key="1">
    <source>
        <dbReference type="EMBL" id="AOR81246.1"/>
    </source>
</evidence>
<dbReference type="KEGG" id="nre:BES08_30835"/>
<gene>
    <name evidence="1" type="ORF">BES08_30835</name>
</gene>
<protein>
    <submittedName>
        <fullName evidence="1">Uncharacterized protein</fullName>
    </submittedName>
</protein>
<keyword evidence="1" id="KW-0614">Plasmid</keyword>
<reference evidence="2" key="1">
    <citation type="journal article" date="2017" name="J. Biotechnol.">
        <title>Complete genome sequence of Novosphingobium resinovorum SA1, a versatile xenobiotic-degrading bacterium capable of utilizing sulfanilic acid.</title>
        <authorList>
            <person name="Hegedus B."/>
            <person name="Kos P.B."/>
            <person name="Balint B."/>
            <person name="Maroti G."/>
            <person name="Gan H.M."/>
            <person name="Perei K."/>
            <person name="Rakhely G."/>
        </authorList>
    </citation>
    <scope>NUCLEOTIDE SEQUENCE [LARGE SCALE GENOMIC DNA]</scope>
    <source>
        <strain evidence="2">SA1</strain>
    </source>
</reference>
<name>A0A1D8AGL5_9SPHN</name>
<dbReference type="EMBL" id="CP017078">
    <property type="protein sequence ID" value="AOR81246.1"/>
    <property type="molecule type" value="Genomic_DNA"/>
</dbReference>
<proteinExistence type="predicted"/>
<accession>A0A1D8AGL5</accession>
<dbReference type="Proteomes" id="UP000094626">
    <property type="component" value="Plasmid pSA3"/>
</dbReference>
<sequence length="77" mass="8297">MIEDRRLGIGEAKRHAVPGAVGPGRDARSVRDVFQGLLQHGSQERAAPSPPLCHGVERGQQLAIDAGSQHRWFFTGG</sequence>
<geneLocation type="plasmid" evidence="1 2">
    <name>pSA3</name>
</geneLocation>